<evidence type="ECO:0000259" key="11">
    <source>
        <dbReference type="Pfam" id="PF01529"/>
    </source>
</evidence>
<dbReference type="PANTHER" id="PTHR22883">
    <property type="entry name" value="ZINC FINGER DHHC DOMAIN CONTAINING PROTEIN"/>
    <property type="match status" value="1"/>
</dbReference>
<reference evidence="12 13" key="1">
    <citation type="submission" date="2022-12" db="EMBL/GenBank/DDBJ databases">
        <title>Chromosome-level genome of Tegillarca granosa.</title>
        <authorList>
            <person name="Kim J."/>
        </authorList>
    </citation>
    <scope>NUCLEOTIDE SEQUENCE [LARGE SCALE GENOMIC DNA]</scope>
    <source>
        <strain evidence="12">Teg-2019</strain>
        <tissue evidence="12">Adductor muscle</tissue>
    </source>
</reference>
<feature type="transmembrane region" description="Helical" evidence="10">
    <location>
        <begin position="164"/>
        <end position="185"/>
    </location>
</feature>
<dbReference type="Proteomes" id="UP001217089">
    <property type="component" value="Unassembled WGS sequence"/>
</dbReference>
<keyword evidence="3 10" id="KW-0812">Transmembrane</keyword>
<evidence type="ECO:0000256" key="4">
    <source>
        <dbReference type="ARBA" id="ARBA00022989"/>
    </source>
</evidence>
<sequence length="431" mass="49391">MEPGHGNADELSNVQALIGTILYINVMTDSCRTDTSRGISGEEPLCCCEYENIKGERSHILACFCDCEALDEASDACLTCRRITPGTQNKIHDDIADRCRIPGFCGQGAVKLPLDVVTPVIVIPVCLCMATMGPVMTVFVMLVMPIFMLFFYKAWRLNHKTRTKFFFAWGVTSCVLMFLVFQIFVIAYREVLLWENLLLTTSGFVMFYYMYKTRSNQSFIRSSKKIPINSKKKIQNKKSEEPGSEEIDQKNNIVKYTTSLEEMTAPAIPLEDVPWIDSRPIKDGKIITWCNVCEVQRPPRSGHCNVCESCVPVRDHHCVWIDCCVGASNHRPFIVSMFLFVFCGFYGFHLTMTTICTPEMYLDYFLLPNDCRFIYGDFAQNITSQEYHAASKRGYLWWGLFAKNNIHNHGVIRNWKDFLYTSRKGQVEMDK</sequence>
<evidence type="ECO:0000256" key="1">
    <source>
        <dbReference type="ARBA" id="ARBA00004166"/>
    </source>
</evidence>
<protein>
    <recommendedName>
        <fullName evidence="10">Palmitoyltransferase</fullName>
        <ecNumber evidence="10">2.3.1.225</ecNumber>
    </recommendedName>
</protein>
<keyword evidence="6 10" id="KW-0472">Membrane</keyword>
<proteinExistence type="inferred from homology"/>
<keyword evidence="9 10" id="KW-0012">Acyltransferase</keyword>
<feature type="transmembrane region" description="Helical" evidence="10">
    <location>
        <begin position="191"/>
        <end position="211"/>
    </location>
</feature>
<feature type="transmembrane region" description="Helical" evidence="10">
    <location>
        <begin position="333"/>
        <end position="352"/>
    </location>
</feature>
<dbReference type="Pfam" id="PF01529">
    <property type="entry name" value="DHHC"/>
    <property type="match status" value="1"/>
</dbReference>
<comment type="subcellular location">
    <subcellularLocation>
        <location evidence="1">Golgi apparatus</location>
        <location evidence="1">trans-Golgi network membrane</location>
        <topology evidence="1">Multi-pass membrane protein</topology>
    </subcellularLocation>
</comment>
<evidence type="ECO:0000256" key="10">
    <source>
        <dbReference type="RuleBase" id="RU079119"/>
    </source>
</evidence>
<comment type="catalytic activity">
    <reaction evidence="10">
        <text>L-cysteinyl-[protein] + hexadecanoyl-CoA = S-hexadecanoyl-L-cysteinyl-[protein] + CoA</text>
        <dbReference type="Rhea" id="RHEA:36683"/>
        <dbReference type="Rhea" id="RHEA-COMP:10131"/>
        <dbReference type="Rhea" id="RHEA-COMP:11032"/>
        <dbReference type="ChEBI" id="CHEBI:29950"/>
        <dbReference type="ChEBI" id="CHEBI:57287"/>
        <dbReference type="ChEBI" id="CHEBI:57379"/>
        <dbReference type="ChEBI" id="CHEBI:74151"/>
        <dbReference type="EC" id="2.3.1.225"/>
    </reaction>
</comment>
<evidence type="ECO:0000313" key="12">
    <source>
        <dbReference type="EMBL" id="KAJ8316434.1"/>
    </source>
</evidence>
<keyword evidence="8" id="KW-0449">Lipoprotein</keyword>
<evidence type="ECO:0000256" key="9">
    <source>
        <dbReference type="ARBA" id="ARBA00023315"/>
    </source>
</evidence>
<dbReference type="InterPro" id="IPR001594">
    <property type="entry name" value="Palmitoyltrfase_DHHC"/>
</dbReference>
<keyword evidence="13" id="KW-1185">Reference proteome</keyword>
<dbReference type="EC" id="2.3.1.225" evidence="10"/>
<name>A0ABQ9FGJ3_TEGGR</name>
<comment type="similarity">
    <text evidence="10">Belongs to the DHHC palmitoyltransferase family.</text>
</comment>
<gene>
    <name evidence="12" type="ORF">KUTeg_006448</name>
</gene>
<dbReference type="PANTHER" id="PTHR22883:SF475">
    <property type="entry name" value="PALMITOYLTRANSFERASE ZDHHC23"/>
    <property type="match status" value="1"/>
</dbReference>
<evidence type="ECO:0000256" key="2">
    <source>
        <dbReference type="ARBA" id="ARBA00022679"/>
    </source>
</evidence>
<evidence type="ECO:0000256" key="3">
    <source>
        <dbReference type="ARBA" id="ARBA00022692"/>
    </source>
</evidence>
<keyword evidence="5" id="KW-0333">Golgi apparatus</keyword>
<evidence type="ECO:0000313" key="13">
    <source>
        <dbReference type="Proteomes" id="UP001217089"/>
    </source>
</evidence>
<comment type="caution">
    <text evidence="12">The sequence shown here is derived from an EMBL/GenBank/DDBJ whole genome shotgun (WGS) entry which is preliminary data.</text>
</comment>
<feature type="transmembrane region" description="Helical" evidence="10">
    <location>
        <begin position="121"/>
        <end position="152"/>
    </location>
</feature>
<evidence type="ECO:0000256" key="7">
    <source>
        <dbReference type="ARBA" id="ARBA00023139"/>
    </source>
</evidence>
<keyword evidence="2 10" id="KW-0808">Transferase</keyword>
<keyword evidence="4 10" id="KW-1133">Transmembrane helix</keyword>
<organism evidence="12 13">
    <name type="scientific">Tegillarca granosa</name>
    <name type="common">Malaysian cockle</name>
    <name type="synonym">Anadara granosa</name>
    <dbReference type="NCBI Taxonomy" id="220873"/>
    <lineage>
        <taxon>Eukaryota</taxon>
        <taxon>Metazoa</taxon>
        <taxon>Spiralia</taxon>
        <taxon>Lophotrochozoa</taxon>
        <taxon>Mollusca</taxon>
        <taxon>Bivalvia</taxon>
        <taxon>Autobranchia</taxon>
        <taxon>Pteriomorphia</taxon>
        <taxon>Arcoida</taxon>
        <taxon>Arcoidea</taxon>
        <taxon>Arcidae</taxon>
        <taxon>Tegillarca</taxon>
    </lineage>
</organism>
<feature type="domain" description="Palmitoyltransferase DHHC" evidence="11">
    <location>
        <begin position="288"/>
        <end position="357"/>
    </location>
</feature>
<dbReference type="InterPro" id="IPR039859">
    <property type="entry name" value="PFA4/ZDH16/20/ERF2-like"/>
</dbReference>
<accession>A0ABQ9FGJ3</accession>
<dbReference type="EMBL" id="JARBDR010000328">
    <property type="protein sequence ID" value="KAJ8316434.1"/>
    <property type="molecule type" value="Genomic_DNA"/>
</dbReference>
<evidence type="ECO:0000256" key="8">
    <source>
        <dbReference type="ARBA" id="ARBA00023288"/>
    </source>
</evidence>
<evidence type="ECO:0000256" key="6">
    <source>
        <dbReference type="ARBA" id="ARBA00023136"/>
    </source>
</evidence>
<dbReference type="PROSITE" id="PS50216">
    <property type="entry name" value="DHHC"/>
    <property type="match status" value="1"/>
</dbReference>
<evidence type="ECO:0000256" key="5">
    <source>
        <dbReference type="ARBA" id="ARBA00023034"/>
    </source>
</evidence>
<comment type="domain">
    <text evidence="10">The DHHC domain is required for palmitoyltransferase activity.</text>
</comment>
<keyword evidence="7" id="KW-0564">Palmitate</keyword>